<evidence type="ECO:0000313" key="3">
    <source>
        <dbReference type="EMBL" id="EQD72195.1"/>
    </source>
</evidence>
<name>T1CSA8_9ZZZZ</name>
<accession>T1CSA8</accession>
<dbReference type="SUPFAM" id="SSF47413">
    <property type="entry name" value="lambda repressor-like DNA-binding domains"/>
    <property type="match status" value="1"/>
</dbReference>
<reference evidence="3" key="1">
    <citation type="submission" date="2013-08" db="EMBL/GenBank/DDBJ databases">
        <authorList>
            <person name="Mendez C."/>
            <person name="Richter M."/>
            <person name="Ferrer M."/>
            <person name="Sanchez J."/>
        </authorList>
    </citation>
    <scope>NUCLEOTIDE SEQUENCE</scope>
</reference>
<dbReference type="Pfam" id="PF01381">
    <property type="entry name" value="HTH_3"/>
    <property type="match status" value="1"/>
</dbReference>
<proteinExistence type="predicted"/>
<dbReference type="AlphaFoldDB" id="T1CSA8"/>
<reference evidence="3" key="2">
    <citation type="journal article" date="2014" name="ISME J.">
        <title>Microbial stratification in low pH oxic and suboxic macroscopic growths along an acid mine drainage.</title>
        <authorList>
            <person name="Mendez-Garcia C."/>
            <person name="Mesa V."/>
            <person name="Sprenger R.R."/>
            <person name="Richter M."/>
            <person name="Diez M.S."/>
            <person name="Solano J."/>
            <person name="Bargiela R."/>
            <person name="Golyshina O.V."/>
            <person name="Manteca A."/>
            <person name="Ramos J.L."/>
            <person name="Gallego J.R."/>
            <person name="Llorente I."/>
            <person name="Martins Dos Santos V.A."/>
            <person name="Jensen O.N."/>
            <person name="Pelaez A.I."/>
            <person name="Sanchez J."/>
            <person name="Ferrer M."/>
        </authorList>
    </citation>
    <scope>NUCLEOTIDE SEQUENCE</scope>
</reference>
<dbReference type="GO" id="GO:0003677">
    <property type="term" value="F:DNA binding"/>
    <property type="evidence" value="ECO:0007669"/>
    <property type="project" value="UniProtKB-KW"/>
</dbReference>
<organism evidence="3">
    <name type="scientific">mine drainage metagenome</name>
    <dbReference type="NCBI Taxonomy" id="410659"/>
    <lineage>
        <taxon>unclassified sequences</taxon>
        <taxon>metagenomes</taxon>
        <taxon>ecological metagenomes</taxon>
    </lineage>
</organism>
<dbReference type="InterPro" id="IPR001387">
    <property type="entry name" value="Cro/C1-type_HTH"/>
</dbReference>
<dbReference type="GO" id="GO:0003700">
    <property type="term" value="F:DNA-binding transcription factor activity"/>
    <property type="evidence" value="ECO:0007669"/>
    <property type="project" value="TreeGrafter"/>
</dbReference>
<dbReference type="PROSITE" id="PS50943">
    <property type="entry name" value="HTH_CROC1"/>
    <property type="match status" value="1"/>
</dbReference>
<sequence>MPNNDTLGSLITTARKAKGLSQKELAERVALSPQYLNDIEHDRRMPSSPEFVTQVARVLSLDADYLSFLADTWPDSLRRQIKSADDFTRLVTAFRRKQSGS</sequence>
<keyword evidence="1" id="KW-0238">DNA-binding</keyword>
<protein>
    <submittedName>
        <fullName evidence="3">Transcriptional regulator, XRE family</fullName>
    </submittedName>
</protein>
<dbReference type="InterPro" id="IPR050807">
    <property type="entry name" value="TransReg_Diox_bact_type"/>
</dbReference>
<dbReference type="SMART" id="SM00530">
    <property type="entry name" value="HTH_XRE"/>
    <property type="match status" value="1"/>
</dbReference>
<dbReference type="EMBL" id="AUZY01002457">
    <property type="protein sequence ID" value="EQD72195.1"/>
    <property type="molecule type" value="Genomic_DNA"/>
</dbReference>
<dbReference type="PANTHER" id="PTHR46797:SF1">
    <property type="entry name" value="METHYLPHOSPHONATE SYNTHASE"/>
    <property type="match status" value="1"/>
</dbReference>
<evidence type="ECO:0000256" key="1">
    <source>
        <dbReference type="ARBA" id="ARBA00023125"/>
    </source>
</evidence>
<evidence type="ECO:0000259" key="2">
    <source>
        <dbReference type="PROSITE" id="PS50943"/>
    </source>
</evidence>
<feature type="domain" description="HTH cro/C1-type" evidence="2">
    <location>
        <begin position="11"/>
        <end position="66"/>
    </location>
</feature>
<comment type="caution">
    <text evidence="3">The sequence shown here is derived from an EMBL/GenBank/DDBJ whole genome shotgun (WGS) entry which is preliminary data.</text>
</comment>
<dbReference type="Gene3D" id="1.10.260.40">
    <property type="entry name" value="lambda repressor-like DNA-binding domains"/>
    <property type="match status" value="1"/>
</dbReference>
<dbReference type="CDD" id="cd00093">
    <property type="entry name" value="HTH_XRE"/>
    <property type="match status" value="1"/>
</dbReference>
<dbReference type="GO" id="GO:0005829">
    <property type="term" value="C:cytosol"/>
    <property type="evidence" value="ECO:0007669"/>
    <property type="project" value="TreeGrafter"/>
</dbReference>
<dbReference type="InterPro" id="IPR010982">
    <property type="entry name" value="Lambda_DNA-bd_dom_sf"/>
</dbReference>
<gene>
    <name evidence="3" type="ORF">B1B_03946</name>
</gene>
<dbReference type="PANTHER" id="PTHR46797">
    <property type="entry name" value="HTH-TYPE TRANSCRIPTIONAL REGULATOR"/>
    <property type="match status" value="1"/>
</dbReference>